<sequence length="49" mass="5319">MSKTSNVSRNRGTFLALESLGHGAISHYPARFVRSGYVSSITVPSGCYR</sequence>
<reference evidence="1" key="1">
    <citation type="submission" date="2014-11" db="EMBL/GenBank/DDBJ databases">
        <authorList>
            <person name="Amaro Gonzalez C."/>
        </authorList>
    </citation>
    <scope>NUCLEOTIDE SEQUENCE</scope>
</reference>
<accession>A0A0E9TGD2</accession>
<reference evidence="1" key="2">
    <citation type="journal article" date="2015" name="Fish Shellfish Immunol.">
        <title>Early steps in the European eel (Anguilla anguilla)-Vibrio vulnificus interaction in the gills: Role of the RtxA13 toxin.</title>
        <authorList>
            <person name="Callol A."/>
            <person name="Pajuelo D."/>
            <person name="Ebbesson L."/>
            <person name="Teles M."/>
            <person name="MacKenzie S."/>
            <person name="Amaro C."/>
        </authorList>
    </citation>
    <scope>NUCLEOTIDE SEQUENCE</scope>
</reference>
<evidence type="ECO:0000313" key="1">
    <source>
        <dbReference type="EMBL" id="JAH51763.1"/>
    </source>
</evidence>
<name>A0A0E9TGD2_ANGAN</name>
<organism evidence="1">
    <name type="scientific">Anguilla anguilla</name>
    <name type="common">European freshwater eel</name>
    <name type="synonym">Muraena anguilla</name>
    <dbReference type="NCBI Taxonomy" id="7936"/>
    <lineage>
        <taxon>Eukaryota</taxon>
        <taxon>Metazoa</taxon>
        <taxon>Chordata</taxon>
        <taxon>Craniata</taxon>
        <taxon>Vertebrata</taxon>
        <taxon>Euteleostomi</taxon>
        <taxon>Actinopterygii</taxon>
        <taxon>Neopterygii</taxon>
        <taxon>Teleostei</taxon>
        <taxon>Anguilliformes</taxon>
        <taxon>Anguillidae</taxon>
        <taxon>Anguilla</taxon>
    </lineage>
</organism>
<dbReference type="EMBL" id="GBXM01056814">
    <property type="protein sequence ID" value="JAH51763.1"/>
    <property type="molecule type" value="Transcribed_RNA"/>
</dbReference>
<protein>
    <submittedName>
        <fullName evidence="1">Uncharacterized protein</fullName>
    </submittedName>
</protein>
<dbReference type="AlphaFoldDB" id="A0A0E9TGD2"/>
<proteinExistence type="predicted"/>